<sequence>MQTYRPWDTSAARARLASAAACTDETRSVSFVTLPASGLMQLNSARPASSSSSMRTMARLTSATVDLLLERAPLKTRTQASQV</sequence>
<name>A0ABS8XNE2_9BURK</name>
<accession>A0ABS8XNE2</accession>
<keyword evidence="2" id="KW-1185">Reference proteome</keyword>
<comment type="caution">
    <text evidence="1">The sequence shown here is derived from an EMBL/GenBank/DDBJ whole genome shotgun (WGS) entry which is preliminary data.</text>
</comment>
<dbReference type="EMBL" id="JAJTWU010000002">
    <property type="protein sequence ID" value="MCE4554282.1"/>
    <property type="molecule type" value="Genomic_DNA"/>
</dbReference>
<protein>
    <submittedName>
        <fullName evidence="1">Uncharacterized protein</fullName>
    </submittedName>
</protein>
<dbReference type="RefSeq" id="WP_233371187.1">
    <property type="nucleotide sequence ID" value="NZ_JAJTWU010000002.1"/>
</dbReference>
<gene>
    <name evidence="1" type="ORF">LXT13_07465</name>
</gene>
<evidence type="ECO:0000313" key="1">
    <source>
        <dbReference type="EMBL" id="MCE4554282.1"/>
    </source>
</evidence>
<reference evidence="1 2" key="1">
    <citation type="submission" date="2021-12" db="EMBL/GenBank/DDBJ databases">
        <title>Genome seq of P8.</title>
        <authorList>
            <person name="Seo T."/>
        </authorList>
    </citation>
    <scope>NUCLEOTIDE SEQUENCE [LARGE SCALE GENOMIC DNA]</scope>
    <source>
        <strain evidence="1 2">P8</strain>
    </source>
</reference>
<evidence type="ECO:0000313" key="2">
    <source>
        <dbReference type="Proteomes" id="UP001200741"/>
    </source>
</evidence>
<dbReference type="Proteomes" id="UP001200741">
    <property type="component" value="Unassembled WGS sequence"/>
</dbReference>
<proteinExistence type="predicted"/>
<organism evidence="1 2">
    <name type="scientific">Pelomonas cellulosilytica</name>
    <dbReference type="NCBI Taxonomy" id="2906762"/>
    <lineage>
        <taxon>Bacteria</taxon>
        <taxon>Pseudomonadati</taxon>
        <taxon>Pseudomonadota</taxon>
        <taxon>Betaproteobacteria</taxon>
        <taxon>Burkholderiales</taxon>
        <taxon>Sphaerotilaceae</taxon>
        <taxon>Roseateles</taxon>
    </lineage>
</organism>